<gene>
    <name evidence="1" type="ORF">HX882_07375</name>
</gene>
<dbReference type="GO" id="GO:0003677">
    <property type="term" value="F:DNA binding"/>
    <property type="evidence" value="ECO:0007669"/>
    <property type="project" value="InterPro"/>
</dbReference>
<dbReference type="GO" id="GO:0004803">
    <property type="term" value="F:transposase activity"/>
    <property type="evidence" value="ECO:0007669"/>
    <property type="project" value="InterPro"/>
</dbReference>
<dbReference type="Pfam" id="PF01527">
    <property type="entry name" value="HTH_Tnp_1"/>
    <property type="match status" value="1"/>
</dbReference>
<dbReference type="AlphaFoldDB" id="A0A7Y7X9X0"/>
<organism evidence="1 2">
    <name type="scientific">Pseudomonas gingeri</name>
    <dbReference type="NCBI Taxonomy" id="117681"/>
    <lineage>
        <taxon>Bacteria</taxon>
        <taxon>Pseudomonadati</taxon>
        <taxon>Pseudomonadota</taxon>
        <taxon>Gammaproteobacteria</taxon>
        <taxon>Pseudomonadales</taxon>
        <taxon>Pseudomonadaceae</taxon>
        <taxon>Pseudomonas</taxon>
    </lineage>
</organism>
<evidence type="ECO:0000313" key="2">
    <source>
        <dbReference type="Proteomes" id="UP000539985"/>
    </source>
</evidence>
<proteinExistence type="predicted"/>
<sequence length="104" mass="11741">MSTVARQNGINANQLFLWRKLYQDGSLSAVSAGEAVVTVWELNEALKKIHELKRMLGKKTIEAEIHKEAVDIARSRKWIAHSSLLSGDDQQNWSANVSVRRARN</sequence>
<dbReference type="Proteomes" id="UP000539985">
    <property type="component" value="Unassembled WGS sequence"/>
</dbReference>
<evidence type="ECO:0000313" key="1">
    <source>
        <dbReference type="EMBL" id="NWB95706.1"/>
    </source>
</evidence>
<name>A0A7Y7X9X0_9PSED</name>
<dbReference type="InterPro" id="IPR002514">
    <property type="entry name" value="Transposase_8"/>
</dbReference>
<reference evidence="1 2" key="1">
    <citation type="submission" date="2020-04" db="EMBL/GenBank/DDBJ databases">
        <title>Molecular characterization of pseudomonads from Agaricus bisporus reveal novel blotch 2 pathogens in Western Europe.</title>
        <authorList>
            <person name="Taparia T."/>
            <person name="Krijger M."/>
            <person name="Haynes E."/>
            <person name="Elpinstone J.G."/>
            <person name="Noble R."/>
            <person name="Van Der Wolf J."/>
        </authorList>
    </citation>
    <scope>NUCLEOTIDE SEQUENCE [LARGE SCALE GENOMIC DNA]</scope>
    <source>
        <strain evidence="1 2">H7001</strain>
    </source>
</reference>
<comment type="caution">
    <text evidence="1">The sequence shown here is derived from an EMBL/GenBank/DDBJ whole genome shotgun (WGS) entry which is preliminary data.</text>
</comment>
<protein>
    <submittedName>
        <fullName evidence="1">Transposase</fullName>
    </submittedName>
</protein>
<accession>A0A7Y7X9X0</accession>
<dbReference type="GO" id="GO:0006313">
    <property type="term" value="P:DNA transposition"/>
    <property type="evidence" value="ECO:0007669"/>
    <property type="project" value="InterPro"/>
</dbReference>
<dbReference type="EMBL" id="JACAQB010000004">
    <property type="protein sequence ID" value="NWB95706.1"/>
    <property type="molecule type" value="Genomic_DNA"/>
</dbReference>